<dbReference type="PROSITE" id="PS00194">
    <property type="entry name" value="THIOREDOXIN_1"/>
    <property type="match status" value="1"/>
</dbReference>
<accession>E8V5G5</accession>
<name>E8V5G5_TERSS</name>
<reference evidence="7 8" key="1">
    <citation type="journal article" date="2012" name="Stand. Genomic Sci.">
        <title>Complete genome sequence of Terriglobus saanensis type strain SP1PR4(T), an Acidobacteria from tundra soil.</title>
        <authorList>
            <person name="Rawat S.R."/>
            <person name="Mannisto M.K."/>
            <person name="Starovoytov V."/>
            <person name="Goodwin L."/>
            <person name="Nolan M."/>
            <person name="Hauser L."/>
            <person name="Land M."/>
            <person name="Davenport K.W."/>
            <person name="Woyke T."/>
            <person name="Haggblom M.M."/>
        </authorList>
    </citation>
    <scope>NUCLEOTIDE SEQUENCE</scope>
    <source>
        <strain evidence="8">ATCC BAA-1853 / DSM 23119 / SP1PR4</strain>
    </source>
</reference>
<dbReference type="InterPro" id="IPR017937">
    <property type="entry name" value="Thioredoxin_CS"/>
</dbReference>
<dbReference type="InterPro" id="IPR050553">
    <property type="entry name" value="Thioredoxin_ResA/DsbE_sf"/>
</dbReference>
<dbReference type="STRING" id="401053.AciPR4_0665"/>
<keyword evidence="3" id="KW-1015">Disulfide bond</keyword>
<dbReference type="Gene3D" id="3.40.30.10">
    <property type="entry name" value="Glutaredoxin"/>
    <property type="match status" value="1"/>
</dbReference>
<evidence type="ECO:0000256" key="2">
    <source>
        <dbReference type="ARBA" id="ARBA00022748"/>
    </source>
</evidence>
<dbReference type="InterPro" id="IPR013766">
    <property type="entry name" value="Thioredoxin_domain"/>
</dbReference>
<dbReference type="InterPro" id="IPR036249">
    <property type="entry name" value="Thioredoxin-like_sf"/>
</dbReference>
<proteinExistence type="predicted"/>
<dbReference type="GO" id="GO:0016209">
    <property type="term" value="F:antioxidant activity"/>
    <property type="evidence" value="ECO:0007669"/>
    <property type="project" value="InterPro"/>
</dbReference>
<keyword evidence="2" id="KW-0201">Cytochrome c-type biogenesis</keyword>
<keyword evidence="8" id="KW-1185">Reference proteome</keyword>
<feature type="chain" id="PRO_5003228997" evidence="5">
    <location>
        <begin position="22"/>
        <end position="290"/>
    </location>
</feature>
<dbReference type="GO" id="GO:0016491">
    <property type="term" value="F:oxidoreductase activity"/>
    <property type="evidence" value="ECO:0007669"/>
    <property type="project" value="InterPro"/>
</dbReference>
<dbReference type="GO" id="GO:0030313">
    <property type="term" value="C:cell envelope"/>
    <property type="evidence" value="ECO:0007669"/>
    <property type="project" value="UniProtKB-SubCell"/>
</dbReference>
<sequence length="290" mass="31988">MKAHRTAFLALICLAAPFAHRFLNAQATPDADDVTKEITGEIRDLRQVPDAQRGARTTEIALKIRALPAGGDKRKLATGFASYSTESDPGAAALQAVTTTLSQAIKEAPISMRNNRPGRPYMLLAKLVRFEGMTTDLKGPEIDRAQEILAQEEAEIQKTDFTLDALKGQKVQLSDLRGKVVVVNFWATWCPPCRKEMPDLDALHARFARQGLVVLSITQEDTAKVTPFISDMGYKSTVLFDPEGKVSDSFHVDDLPRNFIFDREGKLVAQSVNMLTERQLLAKLAKAGIH</sequence>
<evidence type="ECO:0000256" key="4">
    <source>
        <dbReference type="ARBA" id="ARBA00023284"/>
    </source>
</evidence>
<dbReference type="AlphaFoldDB" id="E8V5G5"/>
<dbReference type="PROSITE" id="PS51352">
    <property type="entry name" value="THIOREDOXIN_2"/>
    <property type="match status" value="1"/>
</dbReference>
<dbReference type="PANTHER" id="PTHR42852:SF6">
    <property type="entry name" value="THIOL:DISULFIDE INTERCHANGE PROTEIN DSBE"/>
    <property type="match status" value="1"/>
</dbReference>
<dbReference type="Proteomes" id="UP000006844">
    <property type="component" value="Chromosome"/>
</dbReference>
<dbReference type="GO" id="GO:0017004">
    <property type="term" value="P:cytochrome complex assembly"/>
    <property type="evidence" value="ECO:0007669"/>
    <property type="project" value="UniProtKB-KW"/>
</dbReference>
<keyword evidence="4" id="KW-0676">Redox-active center</keyword>
<comment type="subcellular location">
    <subcellularLocation>
        <location evidence="1">Cell envelope</location>
    </subcellularLocation>
</comment>
<evidence type="ECO:0000256" key="3">
    <source>
        <dbReference type="ARBA" id="ARBA00023157"/>
    </source>
</evidence>
<dbReference type="SUPFAM" id="SSF52833">
    <property type="entry name" value="Thioredoxin-like"/>
    <property type="match status" value="1"/>
</dbReference>
<dbReference type="PANTHER" id="PTHR42852">
    <property type="entry name" value="THIOL:DISULFIDE INTERCHANGE PROTEIN DSBE"/>
    <property type="match status" value="1"/>
</dbReference>
<feature type="signal peptide" evidence="5">
    <location>
        <begin position="1"/>
        <end position="21"/>
    </location>
</feature>
<dbReference type="CDD" id="cd02966">
    <property type="entry name" value="TlpA_like_family"/>
    <property type="match status" value="1"/>
</dbReference>
<gene>
    <name evidence="7" type="ordered locus">AciPR4_0665</name>
</gene>
<dbReference type="InterPro" id="IPR000866">
    <property type="entry name" value="AhpC/TSA"/>
</dbReference>
<evidence type="ECO:0000313" key="7">
    <source>
        <dbReference type="EMBL" id="ADV81499.1"/>
    </source>
</evidence>
<feature type="domain" description="Thioredoxin" evidence="6">
    <location>
        <begin position="152"/>
        <end position="289"/>
    </location>
</feature>
<dbReference type="HOGENOM" id="CLU_071047_0_0_0"/>
<dbReference type="EMBL" id="CP002467">
    <property type="protein sequence ID" value="ADV81499.1"/>
    <property type="molecule type" value="Genomic_DNA"/>
</dbReference>
<organism evidence="7 8">
    <name type="scientific">Terriglobus saanensis (strain ATCC BAA-1853 / DSM 23119 / SP1PR4)</name>
    <dbReference type="NCBI Taxonomy" id="401053"/>
    <lineage>
        <taxon>Bacteria</taxon>
        <taxon>Pseudomonadati</taxon>
        <taxon>Acidobacteriota</taxon>
        <taxon>Terriglobia</taxon>
        <taxon>Terriglobales</taxon>
        <taxon>Acidobacteriaceae</taxon>
        <taxon>Terriglobus</taxon>
    </lineage>
</organism>
<evidence type="ECO:0000256" key="1">
    <source>
        <dbReference type="ARBA" id="ARBA00004196"/>
    </source>
</evidence>
<keyword evidence="5" id="KW-0732">Signal</keyword>
<dbReference type="OrthoDB" id="25753at2"/>
<dbReference type="RefSeq" id="WP_013567232.1">
    <property type="nucleotide sequence ID" value="NC_014963.1"/>
</dbReference>
<protein>
    <submittedName>
        <fullName evidence="7">Alkyl hydroperoxide reductase/ Thiol specific antioxidant/ Mal allergen</fullName>
    </submittedName>
</protein>
<dbReference type="eggNOG" id="COG0526">
    <property type="taxonomic scope" value="Bacteria"/>
</dbReference>
<dbReference type="Pfam" id="PF00578">
    <property type="entry name" value="AhpC-TSA"/>
    <property type="match status" value="1"/>
</dbReference>
<evidence type="ECO:0000313" key="8">
    <source>
        <dbReference type="Proteomes" id="UP000006844"/>
    </source>
</evidence>
<evidence type="ECO:0000259" key="6">
    <source>
        <dbReference type="PROSITE" id="PS51352"/>
    </source>
</evidence>
<evidence type="ECO:0000256" key="5">
    <source>
        <dbReference type="SAM" id="SignalP"/>
    </source>
</evidence>
<dbReference type="KEGG" id="tsa:AciPR4_0665"/>